<reference evidence="2 3" key="1">
    <citation type="submission" date="2020-07" db="EMBL/GenBank/DDBJ databases">
        <authorList>
            <person name="Feng H."/>
        </authorList>
    </citation>
    <scope>NUCLEOTIDE SEQUENCE [LARGE SCALE GENOMIC DNA]</scope>
    <source>
        <strain evidence="3">s-11</strain>
    </source>
</reference>
<dbReference type="EMBL" id="JACEIP010000010">
    <property type="protein sequence ID" value="MBA4542913.1"/>
    <property type="molecule type" value="Genomic_DNA"/>
</dbReference>
<proteinExistence type="predicted"/>
<sequence length="158" mass="18031">MLLTVSKSTKNGLTLTLTEKRNNQTNKCSIYGTNLSACLPVIKRIISYETDDYGAPAELQSKIVPGQKMNITEKSFYHLALIMKLQQRLQDRKRAELIALRVERFSKEEATYWWSRIVDLPGYPARWAIEGLRTILCGSGKPGDDELVIRMIGKIKRN</sequence>
<dbReference type="RefSeq" id="WP_052154375.1">
    <property type="nucleotide sequence ID" value="NZ_JACEIP010000010.1"/>
</dbReference>
<comment type="caution">
    <text evidence="2">The sequence shown here is derived from an EMBL/GenBank/DDBJ whole genome shotgun (WGS) entry which is preliminary data.</text>
</comment>
<evidence type="ECO:0000313" key="2">
    <source>
        <dbReference type="EMBL" id="MBA4542913.1"/>
    </source>
</evidence>
<name>A0A7W1XA29_9BACL</name>
<keyword evidence="3" id="KW-1185">Reference proteome</keyword>
<protein>
    <recommendedName>
        <fullName evidence="1">DUF7680 domain-containing protein</fullName>
    </recommendedName>
</protein>
<organism evidence="2 3">
    <name type="scientific">Thermoactinomyces daqus</name>
    <dbReference type="NCBI Taxonomy" id="1329516"/>
    <lineage>
        <taxon>Bacteria</taxon>
        <taxon>Bacillati</taxon>
        <taxon>Bacillota</taxon>
        <taxon>Bacilli</taxon>
        <taxon>Bacillales</taxon>
        <taxon>Thermoactinomycetaceae</taxon>
        <taxon>Thermoactinomyces</taxon>
    </lineage>
</organism>
<evidence type="ECO:0000313" key="3">
    <source>
        <dbReference type="Proteomes" id="UP000530514"/>
    </source>
</evidence>
<dbReference type="OrthoDB" id="1806552at2"/>
<gene>
    <name evidence="2" type="ORF">H1164_08360</name>
</gene>
<feature type="domain" description="DUF7680" evidence="1">
    <location>
        <begin position="5"/>
        <end position="138"/>
    </location>
</feature>
<dbReference type="AlphaFoldDB" id="A0A7W1XA29"/>
<dbReference type="Proteomes" id="UP000530514">
    <property type="component" value="Unassembled WGS sequence"/>
</dbReference>
<dbReference type="Pfam" id="PF24728">
    <property type="entry name" value="DUF7680"/>
    <property type="match status" value="1"/>
</dbReference>
<evidence type="ECO:0000259" key="1">
    <source>
        <dbReference type="Pfam" id="PF24728"/>
    </source>
</evidence>
<accession>A0A7W1XA29</accession>
<dbReference type="InterPro" id="IPR056097">
    <property type="entry name" value="DUF7680"/>
</dbReference>